<evidence type="ECO:0000259" key="13">
    <source>
        <dbReference type="PROSITE" id="PS50885"/>
    </source>
</evidence>
<dbReference type="Pfam" id="PF02518">
    <property type="entry name" value="HATPase_c"/>
    <property type="match status" value="1"/>
</dbReference>
<evidence type="ECO:0000256" key="2">
    <source>
        <dbReference type="ARBA" id="ARBA00004370"/>
    </source>
</evidence>
<comment type="caution">
    <text evidence="14">The sequence shown here is derived from an EMBL/GenBank/DDBJ whole genome shotgun (WGS) entry which is preliminary data.</text>
</comment>
<evidence type="ECO:0000256" key="5">
    <source>
        <dbReference type="ARBA" id="ARBA00022679"/>
    </source>
</evidence>
<protein>
    <recommendedName>
        <fullName evidence="3">histidine kinase</fullName>
        <ecNumber evidence="3">2.7.13.3</ecNumber>
    </recommendedName>
</protein>
<dbReference type="PROSITE" id="PS50885">
    <property type="entry name" value="HAMP"/>
    <property type="match status" value="1"/>
</dbReference>
<dbReference type="InterPro" id="IPR003660">
    <property type="entry name" value="HAMP_dom"/>
</dbReference>
<evidence type="ECO:0000256" key="1">
    <source>
        <dbReference type="ARBA" id="ARBA00000085"/>
    </source>
</evidence>
<dbReference type="AlphaFoldDB" id="A0A0D0KQQ3"/>
<organism evidence="14 15">
    <name type="scientific">Variovorax paradoxus</name>
    <dbReference type="NCBI Taxonomy" id="34073"/>
    <lineage>
        <taxon>Bacteria</taxon>
        <taxon>Pseudomonadati</taxon>
        <taxon>Pseudomonadota</taxon>
        <taxon>Betaproteobacteria</taxon>
        <taxon>Burkholderiales</taxon>
        <taxon>Comamonadaceae</taxon>
        <taxon>Variovorax</taxon>
    </lineage>
</organism>
<evidence type="ECO:0000256" key="10">
    <source>
        <dbReference type="ARBA" id="ARBA00023136"/>
    </source>
</evidence>
<dbReference type="EMBL" id="JXQQ01000048">
    <property type="protein sequence ID" value="KIQ28402.1"/>
    <property type="molecule type" value="Genomic_DNA"/>
</dbReference>
<dbReference type="InterPro" id="IPR036890">
    <property type="entry name" value="HATPase_C_sf"/>
</dbReference>
<dbReference type="InterPro" id="IPR050428">
    <property type="entry name" value="TCS_sensor_his_kinase"/>
</dbReference>
<reference evidence="14 15" key="1">
    <citation type="submission" date="2014-12" db="EMBL/GenBank/DDBJ databases">
        <title>16Stimator: statistical estimation of ribosomal gene copy numbers from draft genome assemblies.</title>
        <authorList>
            <person name="Perisin M.A."/>
            <person name="Vetter M."/>
            <person name="Gilbert J.A."/>
            <person name="Bergelson J."/>
        </authorList>
    </citation>
    <scope>NUCLEOTIDE SEQUENCE [LARGE SCALE GENOMIC DNA]</scope>
    <source>
        <strain evidence="14 15">MEDvA23</strain>
    </source>
</reference>
<evidence type="ECO:0000256" key="11">
    <source>
        <dbReference type="SAM" id="Phobius"/>
    </source>
</evidence>
<keyword evidence="9" id="KW-0902">Two-component regulatory system</keyword>
<comment type="subcellular location">
    <subcellularLocation>
        <location evidence="2">Membrane</location>
    </subcellularLocation>
</comment>
<dbReference type="CDD" id="cd00082">
    <property type="entry name" value="HisKA"/>
    <property type="match status" value="1"/>
</dbReference>
<dbReference type="PRINTS" id="PR00344">
    <property type="entry name" value="BCTRLSENSOR"/>
</dbReference>
<dbReference type="OrthoDB" id="8554694at2"/>
<evidence type="ECO:0000256" key="3">
    <source>
        <dbReference type="ARBA" id="ARBA00012438"/>
    </source>
</evidence>
<dbReference type="PROSITE" id="PS50109">
    <property type="entry name" value="HIS_KIN"/>
    <property type="match status" value="1"/>
</dbReference>
<name>A0A0D0KQQ3_VARPD</name>
<evidence type="ECO:0000256" key="9">
    <source>
        <dbReference type="ARBA" id="ARBA00023012"/>
    </source>
</evidence>
<dbReference type="InterPro" id="IPR003661">
    <property type="entry name" value="HisK_dim/P_dom"/>
</dbReference>
<evidence type="ECO:0000256" key="7">
    <source>
        <dbReference type="ARBA" id="ARBA00022777"/>
    </source>
</evidence>
<dbReference type="PANTHER" id="PTHR45436:SF1">
    <property type="entry name" value="SENSOR PROTEIN QSEC"/>
    <property type="match status" value="1"/>
</dbReference>
<dbReference type="SMART" id="SM00388">
    <property type="entry name" value="HisKA"/>
    <property type="match status" value="1"/>
</dbReference>
<dbReference type="InterPro" id="IPR013727">
    <property type="entry name" value="2CSK_N"/>
</dbReference>
<dbReference type="InterPro" id="IPR004358">
    <property type="entry name" value="Sig_transdc_His_kin-like_C"/>
</dbReference>
<dbReference type="InterPro" id="IPR005467">
    <property type="entry name" value="His_kinase_dom"/>
</dbReference>
<evidence type="ECO:0000313" key="15">
    <source>
        <dbReference type="Proteomes" id="UP000032067"/>
    </source>
</evidence>
<dbReference type="InterPro" id="IPR036097">
    <property type="entry name" value="HisK_dim/P_sf"/>
</dbReference>
<dbReference type="PANTHER" id="PTHR45436">
    <property type="entry name" value="SENSOR HISTIDINE KINASE YKOH"/>
    <property type="match status" value="1"/>
</dbReference>
<dbReference type="GO" id="GO:0000155">
    <property type="term" value="F:phosphorelay sensor kinase activity"/>
    <property type="evidence" value="ECO:0007669"/>
    <property type="project" value="InterPro"/>
</dbReference>
<dbReference type="RefSeq" id="WP_042580637.1">
    <property type="nucleotide sequence ID" value="NZ_JXQQ01000048.1"/>
</dbReference>
<keyword evidence="5" id="KW-0808">Transferase</keyword>
<evidence type="ECO:0000256" key="6">
    <source>
        <dbReference type="ARBA" id="ARBA00022692"/>
    </source>
</evidence>
<feature type="domain" description="Histidine kinase" evidence="12">
    <location>
        <begin position="250"/>
        <end position="459"/>
    </location>
</feature>
<evidence type="ECO:0000256" key="4">
    <source>
        <dbReference type="ARBA" id="ARBA00022553"/>
    </source>
</evidence>
<proteinExistence type="predicted"/>
<evidence type="ECO:0000256" key="8">
    <source>
        <dbReference type="ARBA" id="ARBA00022989"/>
    </source>
</evidence>
<keyword evidence="4" id="KW-0597">Phosphoprotein</keyword>
<sequence>MTDGTVPPIAPSLTRRVLRNVLVPLALTWMLGAVIALVIANYFSEQAFDRGMLDDAYALSANVQAGERGIELLLTPREVATVLFDQIDKVHFSVQRLDGSLISGESDLQAPLPAGGARYRFSDVTYQGKSMRAVTLEHDAEPGIAMPYRVVIAQTTLSRTALVRQLLGFALAPQILLLVLLAVWLWYGIRSDLRPLGDLQRALDRRDVRDLSPVAVAQTSRELQRLGNAVNSLFERLGHSVQAQREFVGNVAHELRTPLAGIRALAEYGLAQHDTTVWREQLERVSERQARASHLIDQLLALALAEEARTSLARAPVHLDALAEQTVLRHLARADARGVDLGARGLDDGVVVMANEALVEGILDNLIDNALRYGGRTITVELAGRTLSVIDDGPGIPLEAQRDLMQRWAQGPAGQKLGQGSGLGLSIVSRYAELLGAELRLEAAEPTGLRVSVAFGEVA</sequence>
<dbReference type="Gene3D" id="1.10.287.130">
    <property type="match status" value="1"/>
</dbReference>
<feature type="transmembrane region" description="Helical" evidence="11">
    <location>
        <begin position="166"/>
        <end position="187"/>
    </location>
</feature>
<dbReference type="SMART" id="SM00387">
    <property type="entry name" value="HATPase_c"/>
    <property type="match status" value="1"/>
</dbReference>
<dbReference type="Proteomes" id="UP000032067">
    <property type="component" value="Unassembled WGS sequence"/>
</dbReference>
<dbReference type="Gene3D" id="3.30.565.10">
    <property type="entry name" value="Histidine kinase-like ATPase, C-terminal domain"/>
    <property type="match status" value="1"/>
</dbReference>
<evidence type="ECO:0000313" key="14">
    <source>
        <dbReference type="EMBL" id="KIQ28402.1"/>
    </source>
</evidence>
<dbReference type="Pfam" id="PF08521">
    <property type="entry name" value="2CSK_N"/>
    <property type="match status" value="1"/>
</dbReference>
<dbReference type="InterPro" id="IPR003594">
    <property type="entry name" value="HATPase_dom"/>
</dbReference>
<evidence type="ECO:0000259" key="12">
    <source>
        <dbReference type="PROSITE" id="PS50109"/>
    </source>
</evidence>
<keyword evidence="10 11" id="KW-0472">Membrane</keyword>
<accession>A0A0D0KQQ3</accession>
<dbReference type="Pfam" id="PF00512">
    <property type="entry name" value="HisKA"/>
    <property type="match status" value="1"/>
</dbReference>
<keyword evidence="7 14" id="KW-0418">Kinase</keyword>
<dbReference type="CDD" id="cd00075">
    <property type="entry name" value="HATPase"/>
    <property type="match status" value="1"/>
</dbReference>
<dbReference type="EC" id="2.7.13.3" evidence="3"/>
<comment type="catalytic activity">
    <reaction evidence="1">
        <text>ATP + protein L-histidine = ADP + protein N-phospho-L-histidine.</text>
        <dbReference type="EC" id="2.7.13.3"/>
    </reaction>
</comment>
<feature type="transmembrane region" description="Helical" evidence="11">
    <location>
        <begin position="21"/>
        <end position="43"/>
    </location>
</feature>
<keyword evidence="6 11" id="KW-0812">Transmembrane</keyword>
<dbReference type="SUPFAM" id="SSF47384">
    <property type="entry name" value="Homodimeric domain of signal transducing histidine kinase"/>
    <property type="match status" value="1"/>
</dbReference>
<keyword evidence="8 11" id="KW-1133">Transmembrane helix</keyword>
<dbReference type="GO" id="GO:0005886">
    <property type="term" value="C:plasma membrane"/>
    <property type="evidence" value="ECO:0007669"/>
    <property type="project" value="TreeGrafter"/>
</dbReference>
<gene>
    <name evidence="14" type="ORF">RT97_20365</name>
</gene>
<dbReference type="SUPFAM" id="SSF55874">
    <property type="entry name" value="ATPase domain of HSP90 chaperone/DNA topoisomerase II/histidine kinase"/>
    <property type="match status" value="1"/>
</dbReference>
<feature type="domain" description="HAMP" evidence="13">
    <location>
        <begin position="190"/>
        <end position="242"/>
    </location>
</feature>